<dbReference type="AlphaFoldDB" id="A0A6N1X4I8"/>
<evidence type="ECO:0000313" key="3">
    <source>
        <dbReference type="Proteomes" id="UP000509579"/>
    </source>
</evidence>
<dbReference type="PANTHER" id="PTHR35271:SF1">
    <property type="entry name" value="ABC TRANSPORTER, SUBSTRATE-BINDING LIPOPROTEIN"/>
    <property type="match status" value="1"/>
</dbReference>
<dbReference type="Gene3D" id="3.40.50.2300">
    <property type="match status" value="2"/>
</dbReference>
<sequence length="367" mass="39131">MTSHALLLRLLRPGLCLCLALAGGALAGGASAEGASSASRAPAQSAAAPAPAPSFTIAMVLPRAAQSIEAGFRSYLERENVAARYLEVRYSGNPTEAEALRQQVAALRPDLVYVWGTPTALALAGRHDQSNAANPLRNTPIVFTEVTDPVNAGLIRNLQQPERNITGVGHVAPLDIQFNAVQAYRPFQRIGYLHNPAEPNSQTTLRNLQALAQRQGMQVIEARLGLNADQAPDAAQIAPLVADIAARGADLLYIGPVTFLAFTHRDAVTQAALRQRLPTFCATESIVRRSDCLFGLFSNETNVGRFAGSMARQILVEKKPVSAIAASTLQRFSLLVNLPTAQALELYPPMLLLNVAEVIPAVPAALR</sequence>
<dbReference type="InterPro" id="IPR007487">
    <property type="entry name" value="ABC_transpt-TYRBP-like"/>
</dbReference>
<protein>
    <submittedName>
        <fullName evidence="2">ABC transporter substrate-binding protein</fullName>
    </submittedName>
</protein>
<dbReference type="KEGG" id="aant:HUK68_16445"/>
<accession>A0A6N1X4I8</accession>
<dbReference type="EMBL" id="CP054840">
    <property type="protein sequence ID" value="QKV54369.1"/>
    <property type="molecule type" value="Genomic_DNA"/>
</dbReference>
<dbReference type="Pfam" id="PF04392">
    <property type="entry name" value="ABC_sub_bind"/>
    <property type="match status" value="1"/>
</dbReference>
<feature type="chain" id="PRO_5026935504" evidence="1">
    <location>
        <begin position="28"/>
        <end position="367"/>
    </location>
</feature>
<keyword evidence="3" id="KW-1185">Reference proteome</keyword>
<evidence type="ECO:0000256" key="1">
    <source>
        <dbReference type="SAM" id="SignalP"/>
    </source>
</evidence>
<name>A0A6N1X4I8_9BURK</name>
<dbReference type="PROSITE" id="PS50096">
    <property type="entry name" value="IQ"/>
    <property type="match status" value="1"/>
</dbReference>
<proteinExistence type="predicted"/>
<gene>
    <name evidence="2" type="ORF">HUK68_16445</name>
</gene>
<organism evidence="2 3">
    <name type="scientific">Comamonas antarctica</name>
    <dbReference type="NCBI Taxonomy" id="2743470"/>
    <lineage>
        <taxon>Bacteria</taxon>
        <taxon>Pseudomonadati</taxon>
        <taxon>Pseudomonadota</taxon>
        <taxon>Betaproteobacteria</taxon>
        <taxon>Burkholderiales</taxon>
        <taxon>Comamonadaceae</taxon>
        <taxon>Comamonas</taxon>
    </lineage>
</organism>
<dbReference type="PANTHER" id="PTHR35271">
    <property type="entry name" value="ABC TRANSPORTER, SUBSTRATE-BINDING LIPOPROTEIN-RELATED"/>
    <property type="match status" value="1"/>
</dbReference>
<keyword evidence="1" id="KW-0732">Signal</keyword>
<feature type="signal peptide" evidence="1">
    <location>
        <begin position="1"/>
        <end position="27"/>
    </location>
</feature>
<dbReference type="RefSeq" id="WP_175505169.1">
    <property type="nucleotide sequence ID" value="NZ_CP054840.1"/>
</dbReference>
<dbReference type="Proteomes" id="UP000509579">
    <property type="component" value="Chromosome"/>
</dbReference>
<reference evidence="2 3" key="1">
    <citation type="submission" date="2020-06" db="EMBL/GenBank/DDBJ databases">
        <title>Acidovorax antarctica sp. nov., isolated from Corinth ice sheet soil, Antarctic Fields Peninsula.</title>
        <authorList>
            <person name="Xu Q."/>
            <person name="Peng F."/>
        </authorList>
    </citation>
    <scope>NUCLEOTIDE SEQUENCE [LARGE SCALE GENOMIC DNA]</scope>
    <source>
        <strain evidence="2 3">16-35-5</strain>
    </source>
</reference>
<dbReference type="CDD" id="cd06325">
    <property type="entry name" value="PBP1_ABC_unchar_transporter"/>
    <property type="match status" value="1"/>
</dbReference>
<evidence type="ECO:0000313" key="2">
    <source>
        <dbReference type="EMBL" id="QKV54369.1"/>
    </source>
</evidence>